<dbReference type="AlphaFoldDB" id="A0A0E9SV55"/>
<evidence type="ECO:0000313" key="1">
    <source>
        <dbReference type="EMBL" id="JAH45142.1"/>
    </source>
</evidence>
<proteinExistence type="predicted"/>
<reference evidence="1" key="2">
    <citation type="journal article" date="2015" name="Fish Shellfish Immunol.">
        <title>Early steps in the European eel (Anguilla anguilla)-Vibrio vulnificus interaction in the gills: Role of the RtxA13 toxin.</title>
        <authorList>
            <person name="Callol A."/>
            <person name="Pajuelo D."/>
            <person name="Ebbesson L."/>
            <person name="Teles M."/>
            <person name="MacKenzie S."/>
            <person name="Amaro C."/>
        </authorList>
    </citation>
    <scope>NUCLEOTIDE SEQUENCE</scope>
</reference>
<reference evidence="1" key="1">
    <citation type="submission" date="2014-11" db="EMBL/GenBank/DDBJ databases">
        <authorList>
            <person name="Amaro Gonzalez C."/>
        </authorList>
    </citation>
    <scope>NUCLEOTIDE SEQUENCE</scope>
</reference>
<organism evidence="1">
    <name type="scientific">Anguilla anguilla</name>
    <name type="common">European freshwater eel</name>
    <name type="synonym">Muraena anguilla</name>
    <dbReference type="NCBI Taxonomy" id="7936"/>
    <lineage>
        <taxon>Eukaryota</taxon>
        <taxon>Metazoa</taxon>
        <taxon>Chordata</taxon>
        <taxon>Craniata</taxon>
        <taxon>Vertebrata</taxon>
        <taxon>Euteleostomi</taxon>
        <taxon>Actinopterygii</taxon>
        <taxon>Neopterygii</taxon>
        <taxon>Teleostei</taxon>
        <taxon>Anguilliformes</taxon>
        <taxon>Anguillidae</taxon>
        <taxon>Anguilla</taxon>
    </lineage>
</organism>
<protein>
    <submittedName>
        <fullName evidence="1">Uncharacterized protein</fullName>
    </submittedName>
</protein>
<sequence length="58" mass="6871">MRLHLYHYLKQTSAFYFTFFLETLRCNLIPYDCGLGEVVNFGHEQTHIDEREGGVKEC</sequence>
<dbReference type="EMBL" id="GBXM01063435">
    <property type="protein sequence ID" value="JAH45142.1"/>
    <property type="molecule type" value="Transcribed_RNA"/>
</dbReference>
<name>A0A0E9SV55_ANGAN</name>
<accession>A0A0E9SV55</accession>